<dbReference type="EMBL" id="CM055733">
    <property type="protein sequence ID" value="KAJ8010023.1"/>
    <property type="molecule type" value="Genomic_DNA"/>
</dbReference>
<keyword evidence="2" id="KW-1185">Reference proteome</keyword>
<reference evidence="1" key="1">
    <citation type="submission" date="2021-05" db="EMBL/GenBank/DDBJ databases">
        <authorList>
            <person name="Pan Q."/>
            <person name="Jouanno E."/>
            <person name="Zahm M."/>
            <person name="Klopp C."/>
            <person name="Cabau C."/>
            <person name="Louis A."/>
            <person name="Berthelot C."/>
            <person name="Parey E."/>
            <person name="Roest Crollius H."/>
            <person name="Montfort J."/>
            <person name="Robinson-Rechavi M."/>
            <person name="Bouchez O."/>
            <person name="Lampietro C."/>
            <person name="Lopez Roques C."/>
            <person name="Donnadieu C."/>
            <person name="Postlethwait J."/>
            <person name="Bobe J."/>
            <person name="Dillon D."/>
            <person name="Chandos A."/>
            <person name="von Hippel F."/>
            <person name="Guiguen Y."/>
        </authorList>
    </citation>
    <scope>NUCLEOTIDE SEQUENCE</scope>
    <source>
        <strain evidence="1">YG-Jan2019</strain>
    </source>
</reference>
<proteinExistence type="predicted"/>
<gene>
    <name evidence="1" type="ORF">DPEC_G00070660</name>
</gene>
<name>A0ACC2H2B6_DALPE</name>
<comment type="caution">
    <text evidence="1">The sequence shown here is derived from an EMBL/GenBank/DDBJ whole genome shotgun (WGS) entry which is preliminary data.</text>
</comment>
<evidence type="ECO:0000313" key="1">
    <source>
        <dbReference type="EMBL" id="KAJ8010023.1"/>
    </source>
</evidence>
<sequence>MQKIEAFSELFYANALVNHSVLLKGMLDSGSMACSISEHAVEKLNSAGVLPEKQHPEENIVLVGCGGLQTRPEGFYDLDIQLYGARCVVPTLVVPGQHDDLILGSNVIKHVISVLKGDNDFWSMASRSEHQSDPNVEQFLSMFTNVERWRGSEVPDKIGTVKLTQAVTLLPRHEHLVWGRLPASVPMSPGSTVVVEPTNSKAMPRGVLVGRLVTPLWGDRRVPPAHYQKLRQVLTDMEEKRIIRKSSSEYASPLVMVWKKDGGLRICTDFSTMDLTSGFFNIPMHEDDKKYTAFTTPIGLHEYNRMPQGLCNSPASFMRMMIGIFGDMNFTKLLCYLDDLLVFASSEDEALSRLRTVFQRLRENNLKLAPKKCYLLREQVRFLGHVINGEGVAVDPAKVEVINKMTVRDLMEDDGCTPSVKKIKSFLGMIFYYQHFIPSCSSIAKPLFALTAGQKRRGRSARDKKPLGAYRKLTSADWSAECGIAFDRLKTMLLGCVVLAHPDFDEPFILSVDASLNGLGAVLSQVPRGESKARPVAFASKTLSASQQKYPAHRLEFMALKWSVCEKFSHWLKGRSFTVWTDNNPLTYLLTKPKLDACEIRWVSKLASYSFDLKHLPGKKNVVADALSRDLFAKPISQRLLKEQYPTLIQEANGIEEDSVQGAFKVSCQSQSYRSGDHPALKVACESAEIRALCQAHCDWIDAAESRALYLVQHVQQLSSGQDVTPVLSAQELQLSQEQDPTISKVLPFVAAKKRPSRRERHGADSKVIRLFKQWDKLEVHDGMLYRVTKDPVSKQKRSQYVLPLSLKEKTLLGIHDLAGHQGQETYTLTGEAAILLA</sequence>
<organism evidence="1 2">
    <name type="scientific">Dallia pectoralis</name>
    <name type="common">Alaska blackfish</name>
    <dbReference type="NCBI Taxonomy" id="75939"/>
    <lineage>
        <taxon>Eukaryota</taxon>
        <taxon>Metazoa</taxon>
        <taxon>Chordata</taxon>
        <taxon>Craniata</taxon>
        <taxon>Vertebrata</taxon>
        <taxon>Euteleostomi</taxon>
        <taxon>Actinopterygii</taxon>
        <taxon>Neopterygii</taxon>
        <taxon>Teleostei</taxon>
        <taxon>Protacanthopterygii</taxon>
        <taxon>Esociformes</taxon>
        <taxon>Umbridae</taxon>
        <taxon>Dallia</taxon>
    </lineage>
</organism>
<protein>
    <submittedName>
        <fullName evidence="1">Uncharacterized protein</fullName>
    </submittedName>
</protein>
<evidence type="ECO:0000313" key="2">
    <source>
        <dbReference type="Proteomes" id="UP001157502"/>
    </source>
</evidence>
<dbReference type="Proteomes" id="UP001157502">
    <property type="component" value="Chromosome 6"/>
</dbReference>
<accession>A0ACC2H2B6</accession>